<evidence type="ECO:0000313" key="2">
    <source>
        <dbReference type="Proteomes" id="UP001500002"/>
    </source>
</evidence>
<accession>A0ABN2M8N3</accession>
<name>A0ABN2M8N3_9MICO</name>
<dbReference type="InterPro" id="IPR025534">
    <property type="entry name" value="DUF4420"/>
</dbReference>
<dbReference type="EMBL" id="BAAANJ010000009">
    <property type="protein sequence ID" value="GAA1814459.1"/>
    <property type="molecule type" value="Genomic_DNA"/>
</dbReference>
<evidence type="ECO:0000313" key="1">
    <source>
        <dbReference type="EMBL" id="GAA1814459.1"/>
    </source>
</evidence>
<evidence type="ECO:0008006" key="3">
    <source>
        <dbReference type="Google" id="ProtNLM"/>
    </source>
</evidence>
<reference evidence="1 2" key="1">
    <citation type="journal article" date="2019" name="Int. J. Syst. Evol. Microbiol.">
        <title>The Global Catalogue of Microorganisms (GCM) 10K type strain sequencing project: providing services to taxonomists for standard genome sequencing and annotation.</title>
        <authorList>
            <consortium name="The Broad Institute Genomics Platform"/>
            <consortium name="The Broad Institute Genome Sequencing Center for Infectious Disease"/>
            <person name="Wu L."/>
            <person name="Ma J."/>
        </authorList>
    </citation>
    <scope>NUCLEOTIDE SEQUENCE [LARGE SCALE GENOMIC DNA]</scope>
    <source>
        <strain evidence="1 2">JCM 14322</strain>
    </source>
</reference>
<comment type="caution">
    <text evidence="1">The sequence shown here is derived from an EMBL/GenBank/DDBJ whole genome shotgun (WGS) entry which is preliminary data.</text>
</comment>
<gene>
    <name evidence="1" type="ORF">GCM10009749_24900</name>
</gene>
<dbReference type="Proteomes" id="UP001500002">
    <property type="component" value="Unassembled WGS sequence"/>
</dbReference>
<proteinExistence type="predicted"/>
<protein>
    <recommendedName>
        <fullName evidence="3">PD-(D/E)XK motif protein</fullName>
    </recommendedName>
</protein>
<dbReference type="Pfam" id="PF14390">
    <property type="entry name" value="DUF4420"/>
    <property type="match status" value="1"/>
</dbReference>
<keyword evidence="2" id="KW-1185">Reference proteome</keyword>
<organism evidence="1 2">
    <name type="scientific">Agromyces neolithicus</name>
    <dbReference type="NCBI Taxonomy" id="269420"/>
    <lineage>
        <taxon>Bacteria</taxon>
        <taxon>Bacillati</taxon>
        <taxon>Actinomycetota</taxon>
        <taxon>Actinomycetes</taxon>
        <taxon>Micrococcales</taxon>
        <taxon>Microbacteriaceae</taxon>
        <taxon>Agromyces</taxon>
    </lineage>
</organism>
<sequence>MKTERTFALWNEMLQSGEPQHRLIRDHPLHLYFGVESDGLPVFFLVSDVQPEPPKIEGLVKTQVRRRDDQKWVAVVALTDAAYADAFIGMCLELARRTSGTNGEDDGVGLFDATLTHWQKMLSQLSMRTLSREQMRGLFGELTFGVHLARQTSLAEMIHAWDGPMGAAQDFRHPTLGNYEVKSIGLDGRRVKISSVAQLDPTPNAKVDLIVAQIDEDPLGMSPDGTTLAELIRSIRSELLSATDLLEEFDNRIAAVGIDTSDARYEEVRFVCAGIRAYRTGDSFPRLRAAAVVAGVENVRYEIQLTALEPFALSIENALAPDSPAGIGEGAIND</sequence>